<dbReference type="PANTHER" id="PTHR43751">
    <property type="entry name" value="SULFATASE"/>
    <property type="match status" value="1"/>
</dbReference>
<dbReference type="Gene3D" id="3.40.720.10">
    <property type="entry name" value="Alkaline Phosphatase, subunit A"/>
    <property type="match status" value="1"/>
</dbReference>
<dbReference type="InterPro" id="IPR000917">
    <property type="entry name" value="Sulfatase_N"/>
</dbReference>
<feature type="transmembrane region" description="Helical" evidence="1">
    <location>
        <begin position="135"/>
        <end position="156"/>
    </location>
</feature>
<keyword evidence="1" id="KW-0472">Membrane</keyword>
<feature type="transmembrane region" description="Helical" evidence="1">
    <location>
        <begin position="168"/>
        <end position="190"/>
    </location>
</feature>
<reference evidence="4 5" key="1">
    <citation type="submission" date="2021-02" db="EMBL/GenBank/DDBJ databases">
        <authorList>
            <person name="Park J.-S."/>
        </authorList>
    </citation>
    <scope>NUCLEOTIDE SEQUENCE [LARGE SCALE GENOMIC DNA]</scope>
    <source>
        <strain evidence="4 5">188UL20-2</strain>
    </source>
</reference>
<keyword evidence="5" id="KW-1185">Reference proteome</keyword>
<feature type="transmembrane region" description="Helical" evidence="1">
    <location>
        <begin position="21"/>
        <end position="40"/>
    </location>
</feature>
<dbReference type="Proteomes" id="UP000809621">
    <property type="component" value="Unassembled WGS sequence"/>
</dbReference>
<feature type="transmembrane region" description="Helical" evidence="1">
    <location>
        <begin position="85"/>
        <end position="103"/>
    </location>
</feature>
<dbReference type="InterPro" id="IPR012159">
    <property type="entry name" value="YejM-like"/>
</dbReference>
<sequence length="595" mass="68112">MVESGNSYGDRVSKLVNWGHWFAFFNIVAAMLIGTSYITGSAWPDTLLGQTYLVLSWIGHFGFLVFALYILLLFPLTFIVPSRKLFRFLSAIIATGGLTVLLLDVEAYQSLHLHLNPIVWEVLLTNDKSNLDSEWQSLFIAVPLIFMFQLLISEWIWRKQRKLSHKRIGRPIGALFFVCFIASHCVYIWADAVFYQPIVSQRANFPLSYPMTAKSFLEKQGWFDRGEYLKKVERGEALQTTLNYPLATIENAKRSNDYNVLIVQVDSLRADAVTEMVMPNLQQFSRQSQQFNNHYASSNDRYSDVGLVYGIPASYSLNLEHQRIKPLLVEQFEKYNYQLGFFTSYNGDNDVISTEVFGAGEVFRTDTDQKIAEMFRQWQSDNNEAPWAALIQLADLANFEQLVEENSEATPTESLKAAYQTASTTLDNSLGLIIQHLEDADMLENTVVVITANHGWEFNETRTNSWGTNSNYSQYQLQVPLILHWPNIIAQEINYPTSHYDISVTLLQDLFSVTNNPLDYSSGQNLFSTKKRTHLLAGDTRDIAIVTPSTTIVLDRFGNYKLYDSNYRRQQEAKPKLSLILKGLGETKRFYQTDE</sequence>
<accession>A0ABS2HLJ1</accession>
<gene>
    <name evidence="4" type="ORF">JQC93_09760</name>
</gene>
<dbReference type="InterPro" id="IPR024588">
    <property type="entry name" value="YejM_N"/>
</dbReference>
<comment type="caution">
    <text evidence="4">The sequence shown here is derived from an EMBL/GenBank/DDBJ whole genome shotgun (WGS) entry which is preliminary data.</text>
</comment>
<evidence type="ECO:0000259" key="3">
    <source>
        <dbReference type="Pfam" id="PF11893"/>
    </source>
</evidence>
<feature type="transmembrane region" description="Helical" evidence="1">
    <location>
        <begin position="52"/>
        <end position="73"/>
    </location>
</feature>
<evidence type="ECO:0000313" key="5">
    <source>
        <dbReference type="Proteomes" id="UP000809621"/>
    </source>
</evidence>
<evidence type="ECO:0000313" key="4">
    <source>
        <dbReference type="EMBL" id="MBM7036691.1"/>
    </source>
</evidence>
<keyword evidence="1" id="KW-1133">Transmembrane helix</keyword>
<dbReference type="InterPro" id="IPR017850">
    <property type="entry name" value="Alkaline_phosphatase_core_sf"/>
</dbReference>
<dbReference type="PIRSF" id="PIRSF004950">
    <property type="entry name" value="Mmb_sulf_HI0842"/>
    <property type="match status" value="1"/>
</dbReference>
<dbReference type="PANTHER" id="PTHR43751:SF3">
    <property type="entry name" value="SULFATASE N-TERMINAL DOMAIN-CONTAINING PROTEIN"/>
    <property type="match status" value="1"/>
</dbReference>
<organism evidence="4 5">
    <name type="scientific">Vibrio ulleungensis</name>
    <dbReference type="NCBI Taxonomy" id="2807619"/>
    <lineage>
        <taxon>Bacteria</taxon>
        <taxon>Pseudomonadati</taxon>
        <taxon>Pseudomonadota</taxon>
        <taxon>Gammaproteobacteria</taxon>
        <taxon>Vibrionales</taxon>
        <taxon>Vibrionaceae</taxon>
        <taxon>Vibrio</taxon>
    </lineage>
</organism>
<evidence type="ECO:0000256" key="1">
    <source>
        <dbReference type="SAM" id="Phobius"/>
    </source>
</evidence>
<keyword evidence="1" id="KW-0812">Transmembrane</keyword>
<dbReference type="RefSeq" id="WP_205158254.1">
    <property type="nucleotide sequence ID" value="NZ_JAFEUM010000003.1"/>
</dbReference>
<feature type="domain" description="Inner membrane protein YejM N-terminal" evidence="3">
    <location>
        <begin position="6"/>
        <end position="249"/>
    </location>
</feature>
<dbReference type="Pfam" id="PF11893">
    <property type="entry name" value="DUF3413"/>
    <property type="match status" value="1"/>
</dbReference>
<dbReference type="Pfam" id="PF00884">
    <property type="entry name" value="Sulfatase"/>
    <property type="match status" value="1"/>
</dbReference>
<name>A0ABS2HLJ1_9VIBR</name>
<dbReference type="SUPFAM" id="SSF53649">
    <property type="entry name" value="Alkaline phosphatase-like"/>
    <property type="match status" value="1"/>
</dbReference>
<dbReference type="InterPro" id="IPR052701">
    <property type="entry name" value="GAG_Ulvan_Degrading_Sulfatases"/>
</dbReference>
<dbReference type="EMBL" id="JAFEUM010000003">
    <property type="protein sequence ID" value="MBM7036691.1"/>
    <property type="molecule type" value="Genomic_DNA"/>
</dbReference>
<proteinExistence type="predicted"/>
<feature type="domain" description="Sulfatase N-terminal" evidence="2">
    <location>
        <begin position="259"/>
        <end position="508"/>
    </location>
</feature>
<protein>
    <submittedName>
        <fullName evidence="4">DUF3413 domain-containing protein</fullName>
    </submittedName>
</protein>
<evidence type="ECO:0000259" key="2">
    <source>
        <dbReference type="Pfam" id="PF00884"/>
    </source>
</evidence>